<dbReference type="GO" id="GO:0008168">
    <property type="term" value="F:methyltransferase activity"/>
    <property type="evidence" value="ECO:0007669"/>
    <property type="project" value="UniProtKB-KW"/>
</dbReference>
<dbReference type="PANTHER" id="PTHR43861">
    <property type="entry name" value="TRANS-ACONITATE 2-METHYLTRANSFERASE-RELATED"/>
    <property type="match status" value="1"/>
</dbReference>
<dbReference type="GO" id="GO:0032259">
    <property type="term" value="P:methylation"/>
    <property type="evidence" value="ECO:0007669"/>
    <property type="project" value="UniProtKB-KW"/>
</dbReference>
<dbReference type="SUPFAM" id="SSF53335">
    <property type="entry name" value="S-adenosyl-L-methionine-dependent methyltransferases"/>
    <property type="match status" value="1"/>
</dbReference>
<dbReference type="CDD" id="cd02440">
    <property type="entry name" value="AdoMet_MTases"/>
    <property type="match status" value="1"/>
</dbReference>
<evidence type="ECO:0000313" key="5">
    <source>
        <dbReference type="Proteomes" id="UP001193389"/>
    </source>
</evidence>
<reference evidence="4" key="1">
    <citation type="journal article" date="2020" name="Int. J. Syst. Evol. Microbiol.">
        <title>Aquipluma nitroreducens gen. nov. sp. nov., a novel facultatively anaerobic bacterium isolated from a freshwater lake.</title>
        <authorList>
            <person name="Watanabe M."/>
            <person name="Kojima H."/>
            <person name="Fukui M."/>
        </authorList>
    </citation>
    <scope>NUCLEOTIDE SEQUENCE</scope>
    <source>
        <strain evidence="4">MeG22</strain>
    </source>
</reference>
<sequence>MFYTSIAPHYQHIFPFNPAQIEFLKHVLPYNGARVLDVGCATGDLAFALTHFGFPTWAFDFDVQMVQIAKQTKTEEAMFPVFEQMDMRQIDERFPESYFDTVICFGNTLVHLLNDDDIRKFIRSAFKVLLPEGKLAIQILNYQYIFENQIKSLPLIDNEYVRFERNYEFESDSELIDFNTKLTIKSTGQEIINSAKLYAIRQSKLQNILEEAGFSAIQFFGNFNREPLTACSLPLVLTCQKEK</sequence>
<dbReference type="Gene3D" id="2.20.25.110">
    <property type="entry name" value="S-adenosyl-L-methionine-dependent methyltransferases"/>
    <property type="match status" value="1"/>
</dbReference>
<dbReference type="Proteomes" id="UP001193389">
    <property type="component" value="Chromosome"/>
</dbReference>
<accession>A0A5K7SG88</accession>
<evidence type="ECO:0000313" key="4">
    <source>
        <dbReference type="EMBL" id="BBE20496.1"/>
    </source>
</evidence>
<dbReference type="Gene3D" id="3.40.50.150">
    <property type="entry name" value="Vaccinia Virus protein VP39"/>
    <property type="match status" value="1"/>
</dbReference>
<feature type="domain" description="Methyltransferase" evidence="3">
    <location>
        <begin position="35"/>
        <end position="133"/>
    </location>
</feature>
<dbReference type="PANTHER" id="PTHR43861:SF1">
    <property type="entry name" value="TRANS-ACONITATE 2-METHYLTRANSFERASE"/>
    <property type="match status" value="1"/>
</dbReference>
<dbReference type="AlphaFoldDB" id="A0A5K7SG88"/>
<evidence type="ECO:0000256" key="1">
    <source>
        <dbReference type="ARBA" id="ARBA00022603"/>
    </source>
</evidence>
<gene>
    <name evidence="4" type="ORF">AQPE_4689</name>
</gene>
<keyword evidence="5" id="KW-1185">Reference proteome</keyword>
<dbReference type="KEGG" id="anf:AQPE_4689"/>
<dbReference type="EMBL" id="AP018694">
    <property type="protein sequence ID" value="BBE20496.1"/>
    <property type="molecule type" value="Genomic_DNA"/>
</dbReference>
<dbReference type="Pfam" id="PF13649">
    <property type="entry name" value="Methyltransf_25"/>
    <property type="match status" value="1"/>
</dbReference>
<keyword evidence="1 4" id="KW-0489">Methyltransferase</keyword>
<proteinExistence type="predicted"/>
<name>A0A5K7SG88_9BACT</name>
<dbReference type="InterPro" id="IPR041698">
    <property type="entry name" value="Methyltransf_25"/>
</dbReference>
<organism evidence="4 5">
    <name type="scientific">Aquipluma nitroreducens</name>
    <dbReference type="NCBI Taxonomy" id="2010828"/>
    <lineage>
        <taxon>Bacteria</taxon>
        <taxon>Pseudomonadati</taxon>
        <taxon>Bacteroidota</taxon>
        <taxon>Bacteroidia</taxon>
        <taxon>Marinilabiliales</taxon>
        <taxon>Prolixibacteraceae</taxon>
        <taxon>Aquipluma</taxon>
    </lineage>
</organism>
<keyword evidence="2" id="KW-0808">Transferase</keyword>
<protein>
    <submittedName>
        <fullName evidence="4">Methyltransferase</fullName>
    </submittedName>
</protein>
<dbReference type="RefSeq" id="WP_318348642.1">
    <property type="nucleotide sequence ID" value="NZ_AP018694.1"/>
</dbReference>
<dbReference type="InterPro" id="IPR029063">
    <property type="entry name" value="SAM-dependent_MTases_sf"/>
</dbReference>
<evidence type="ECO:0000259" key="3">
    <source>
        <dbReference type="Pfam" id="PF13649"/>
    </source>
</evidence>
<evidence type="ECO:0000256" key="2">
    <source>
        <dbReference type="ARBA" id="ARBA00022679"/>
    </source>
</evidence>